<organism evidence="1 2">
    <name type="scientific">Actinacidiphila acididurans</name>
    <dbReference type="NCBI Taxonomy" id="2784346"/>
    <lineage>
        <taxon>Bacteria</taxon>
        <taxon>Bacillati</taxon>
        <taxon>Actinomycetota</taxon>
        <taxon>Actinomycetes</taxon>
        <taxon>Kitasatosporales</taxon>
        <taxon>Streptomycetaceae</taxon>
        <taxon>Actinacidiphila</taxon>
    </lineage>
</organism>
<dbReference type="Proteomes" id="UP000749040">
    <property type="component" value="Unassembled WGS sequence"/>
</dbReference>
<name>A0ABS2TYV4_9ACTN</name>
<proteinExistence type="predicted"/>
<comment type="caution">
    <text evidence="1">The sequence shown here is derived from an EMBL/GenBank/DDBJ whole genome shotgun (WGS) entry which is preliminary data.</text>
</comment>
<sequence length="226" mass="24991">MTLVVHGDLASQAVTDARRQYSGTLVRAAWERDRGFHVCVVDAEGFTDLLAGHSARCRELLRLRGEAKEKVMVLSQPGDGVLGGPLRRHASGRHDPAELILDLNLLDEGTEAHESTLTALVSHLADQGIEVRGHARKAPRFDAGWTRGDDVFVAEVKSLSPANEVQQIRLGIGQVLDYADQVQHQEALHRVRPTLVLERQPTDPRWRRLADSHGILLTWGPNFEGC</sequence>
<gene>
    <name evidence="1" type="ORF">ITX44_28975</name>
</gene>
<evidence type="ECO:0000313" key="2">
    <source>
        <dbReference type="Proteomes" id="UP000749040"/>
    </source>
</evidence>
<protein>
    <recommendedName>
        <fullName evidence="3">Endonuclease NucS</fullName>
    </recommendedName>
</protein>
<dbReference type="EMBL" id="JADKYB010000018">
    <property type="protein sequence ID" value="MBM9508517.1"/>
    <property type="molecule type" value="Genomic_DNA"/>
</dbReference>
<evidence type="ECO:0000313" key="1">
    <source>
        <dbReference type="EMBL" id="MBM9508517.1"/>
    </source>
</evidence>
<keyword evidence="2" id="KW-1185">Reference proteome</keyword>
<reference evidence="1 2" key="1">
    <citation type="submission" date="2021-01" db="EMBL/GenBank/DDBJ databases">
        <title>Streptomyces acididurans sp. nov., isolated from a peat swamp forest soil.</title>
        <authorList>
            <person name="Chantavorakit T."/>
            <person name="Duangmal K."/>
        </authorList>
    </citation>
    <scope>NUCLEOTIDE SEQUENCE [LARGE SCALE GENOMIC DNA]</scope>
    <source>
        <strain evidence="1 2">KK5PA1</strain>
    </source>
</reference>
<evidence type="ECO:0008006" key="3">
    <source>
        <dbReference type="Google" id="ProtNLM"/>
    </source>
</evidence>
<accession>A0ABS2TYV4</accession>